<evidence type="ECO:0000256" key="1">
    <source>
        <dbReference type="SAM" id="Phobius"/>
    </source>
</evidence>
<protein>
    <submittedName>
        <fullName evidence="3">PEP-CTERM sorting domain-containing protein</fullName>
    </submittedName>
</protein>
<dbReference type="NCBIfam" id="TIGR02595">
    <property type="entry name" value="PEP_CTERM"/>
    <property type="match status" value="1"/>
</dbReference>
<dbReference type="AlphaFoldDB" id="A0AAQ3QWV6"/>
<keyword evidence="4" id="KW-1185">Reference proteome</keyword>
<accession>A0AAQ3QWV6</accession>
<dbReference type="Proteomes" id="UP001304300">
    <property type="component" value="Chromosome"/>
</dbReference>
<sequence>MKILSLSILIVGLIPSVLLGGVTVAPTSVSTDMGETTPVANLINPSDLSPPYVSGVTDFDTYVASAPTTSNVWLSGAGVLTGNVDFDMGSSMELSSIAIWNADGFAAVVNFNLIGSNDSGFSSPVSLLSGATAVDPGPAAYDFSPATVQYVRMEILSNNSSTLFTGMHDVVFEGTAVPEPGTYALIAASLAGAVVIVRRRMK</sequence>
<dbReference type="InterPro" id="IPR008979">
    <property type="entry name" value="Galactose-bd-like_sf"/>
</dbReference>
<organism evidence="3 4">
    <name type="scientific">Rubellicoccus peritrichatus</name>
    <dbReference type="NCBI Taxonomy" id="3080537"/>
    <lineage>
        <taxon>Bacteria</taxon>
        <taxon>Pseudomonadati</taxon>
        <taxon>Verrucomicrobiota</taxon>
        <taxon>Opitutia</taxon>
        <taxon>Puniceicoccales</taxon>
        <taxon>Cerasicoccaceae</taxon>
        <taxon>Rubellicoccus</taxon>
    </lineage>
</organism>
<keyword evidence="1" id="KW-0472">Membrane</keyword>
<name>A0AAQ3QWV6_9BACT</name>
<proteinExistence type="predicted"/>
<dbReference type="Pfam" id="PF07589">
    <property type="entry name" value="PEP-CTERM"/>
    <property type="match status" value="1"/>
</dbReference>
<dbReference type="InterPro" id="IPR013424">
    <property type="entry name" value="Ice-binding_C"/>
</dbReference>
<reference evidence="3 4" key="1">
    <citation type="submission" date="2023-10" db="EMBL/GenBank/DDBJ databases">
        <title>Rubellicoccus peritrichatus gen. nov., sp. nov., isolated from an algae of coral reef tank.</title>
        <authorList>
            <person name="Luo J."/>
        </authorList>
    </citation>
    <scope>NUCLEOTIDE SEQUENCE [LARGE SCALE GENOMIC DNA]</scope>
    <source>
        <strain evidence="3 4">CR14</strain>
    </source>
</reference>
<feature type="domain" description="Ice-binding protein C-terminal" evidence="2">
    <location>
        <begin position="176"/>
        <end position="200"/>
    </location>
</feature>
<keyword evidence="1" id="KW-0812">Transmembrane</keyword>
<dbReference type="RefSeq" id="WP_317834821.1">
    <property type="nucleotide sequence ID" value="NZ_CP136920.1"/>
</dbReference>
<dbReference type="SUPFAM" id="SSF49785">
    <property type="entry name" value="Galactose-binding domain-like"/>
    <property type="match status" value="1"/>
</dbReference>
<gene>
    <name evidence="3" type="ORF">RZN69_04315</name>
</gene>
<evidence type="ECO:0000313" key="4">
    <source>
        <dbReference type="Proteomes" id="UP001304300"/>
    </source>
</evidence>
<dbReference type="KEGG" id="puo:RZN69_04315"/>
<feature type="transmembrane region" description="Helical" evidence="1">
    <location>
        <begin position="180"/>
        <end position="197"/>
    </location>
</feature>
<dbReference type="Gene3D" id="2.60.120.260">
    <property type="entry name" value="Galactose-binding domain-like"/>
    <property type="match status" value="1"/>
</dbReference>
<keyword evidence="1" id="KW-1133">Transmembrane helix</keyword>
<evidence type="ECO:0000259" key="2">
    <source>
        <dbReference type="Pfam" id="PF07589"/>
    </source>
</evidence>
<evidence type="ECO:0000313" key="3">
    <source>
        <dbReference type="EMBL" id="WOO42302.1"/>
    </source>
</evidence>
<dbReference type="EMBL" id="CP136920">
    <property type="protein sequence ID" value="WOO42302.1"/>
    <property type="molecule type" value="Genomic_DNA"/>
</dbReference>